<accession>A0A9D4Q787</accession>
<proteinExistence type="predicted"/>
<comment type="caution">
    <text evidence="2">The sequence shown here is derived from an EMBL/GenBank/DDBJ whole genome shotgun (WGS) entry which is preliminary data.</text>
</comment>
<name>A0A9D4Q787_RHISA</name>
<sequence>MLVRETPWASPAMADIEMDRFHRMNLDMNSVTSQDLSSTWAAALPGFLHRRGAVAGPSAIPPVRRYSSTSDVSRQLSLSVRRQSLDSQMSYQVAAEQQWLAAQRAIARHQRRKTRRERERLLHMAALHRPSPFPHTAPIRRGSDSSMQSLAASSLQRGLHSTLTVPKPASVARATSTGDLNPGSVLTQNHLSLQRPSVVGQRRNELLINPPFTHGMSESGSTRMSMRRSGTATYNAADNISPSIVAANGASATAPIGPPKPAAPQMLLPGYPALASANPYTAYLSYLNGLRLPGHPPPEATIPPFGYPAPFGYPGFPFYPPGLYPYGQGFASYPELDPAHTPLIPLHPMPDSSSETGFIPIITSDSDFTDAGIRSPHMLSAQRMVEERERALAAAMVSPPRPQTHQETQTEQNKETLLTPTPLRKAQSDRSAAVPETIEMREIKSGQSRWSNASALSRARVSKSPPGPRLSSQASKSNTPLHRFSSVSPPVTQSPAALSPLAQQHGDSVSLRCRDDCQAICDPCSSNNNTQTSWPPCNQQVHQGLQHCSCPLYGPELPLPHASSYLHRSNSGYQQGTLCMDQYFPGIASGSTEPNTLDSTTSGHTNSDGPHSCHTYLFAPVENSCADGELQSFAGNNCTAQCPEQCHAAVPQPQEQFTSGHLAAPSPSQHPAFNGCCETPSHQQNLSSGCPQGLTEPGFVSR</sequence>
<evidence type="ECO:0000313" key="2">
    <source>
        <dbReference type="EMBL" id="KAH7969336.1"/>
    </source>
</evidence>
<gene>
    <name evidence="2" type="ORF">HPB52_016820</name>
</gene>
<feature type="region of interest" description="Disordered" evidence="1">
    <location>
        <begin position="393"/>
        <end position="503"/>
    </location>
</feature>
<reference evidence="2" key="1">
    <citation type="journal article" date="2020" name="Cell">
        <title>Large-Scale Comparative Analyses of Tick Genomes Elucidate Their Genetic Diversity and Vector Capacities.</title>
        <authorList>
            <consortium name="Tick Genome and Microbiome Consortium (TIGMIC)"/>
            <person name="Jia N."/>
            <person name="Wang J."/>
            <person name="Shi W."/>
            <person name="Du L."/>
            <person name="Sun Y."/>
            <person name="Zhan W."/>
            <person name="Jiang J.F."/>
            <person name="Wang Q."/>
            <person name="Zhang B."/>
            <person name="Ji P."/>
            <person name="Bell-Sakyi L."/>
            <person name="Cui X.M."/>
            <person name="Yuan T.T."/>
            <person name="Jiang B.G."/>
            <person name="Yang W.F."/>
            <person name="Lam T.T."/>
            <person name="Chang Q.C."/>
            <person name="Ding S.J."/>
            <person name="Wang X.J."/>
            <person name="Zhu J.G."/>
            <person name="Ruan X.D."/>
            <person name="Zhao L."/>
            <person name="Wei J.T."/>
            <person name="Ye R.Z."/>
            <person name="Que T.C."/>
            <person name="Du C.H."/>
            <person name="Zhou Y.H."/>
            <person name="Cheng J.X."/>
            <person name="Dai P.F."/>
            <person name="Guo W.B."/>
            <person name="Han X.H."/>
            <person name="Huang E.J."/>
            <person name="Li L.F."/>
            <person name="Wei W."/>
            <person name="Gao Y.C."/>
            <person name="Liu J.Z."/>
            <person name="Shao H.Z."/>
            <person name="Wang X."/>
            <person name="Wang C.C."/>
            <person name="Yang T.C."/>
            <person name="Huo Q.B."/>
            <person name="Li W."/>
            <person name="Chen H.Y."/>
            <person name="Chen S.E."/>
            <person name="Zhou L.G."/>
            <person name="Ni X.B."/>
            <person name="Tian J.H."/>
            <person name="Sheng Y."/>
            <person name="Liu T."/>
            <person name="Pan Y.S."/>
            <person name="Xia L.Y."/>
            <person name="Li J."/>
            <person name="Zhao F."/>
            <person name="Cao W.C."/>
        </authorList>
    </citation>
    <scope>NUCLEOTIDE SEQUENCE</scope>
    <source>
        <strain evidence="2">Rsan-2018</strain>
    </source>
</reference>
<feature type="compositionally biased region" description="Polar residues" evidence="1">
    <location>
        <begin position="445"/>
        <end position="455"/>
    </location>
</feature>
<dbReference type="AlphaFoldDB" id="A0A9D4Q787"/>
<keyword evidence="3" id="KW-1185">Reference proteome</keyword>
<dbReference type="EMBL" id="JABSTV010001248">
    <property type="protein sequence ID" value="KAH7969336.1"/>
    <property type="molecule type" value="Genomic_DNA"/>
</dbReference>
<feature type="compositionally biased region" description="Polar residues" evidence="1">
    <location>
        <begin position="403"/>
        <end position="419"/>
    </location>
</feature>
<feature type="compositionally biased region" description="Polar residues" evidence="1">
    <location>
        <begin position="470"/>
        <end position="503"/>
    </location>
</feature>
<protein>
    <submittedName>
        <fullName evidence="2">Uncharacterized protein</fullName>
    </submittedName>
</protein>
<evidence type="ECO:0000313" key="3">
    <source>
        <dbReference type="Proteomes" id="UP000821837"/>
    </source>
</evidence>
<reference evidence="2" key="2">
    <citation type="submission" date="2021-09" db="EMBL/GenBank/DDBJ databases">
        <authorList>
            <person name="Jia N."/>
            <person name="Wang J."/>
            <person name="Shi W."/>
            <person name="Du L."/>
            <person name="Sun Y."/>
            <person name="Zhan W."/>
            <person name="Jiang J."/>
            <person name="Wang Q."/>
            <person name="Zhang B."/>
            <person name="Ji P."/>
            <person name="Sakyi L.B."/>
            <person name="Cui X."/>
            <person name="Yuan T."/>
            <person name="Jiang B."/>
            <person name="Yang W."/>
            <person name="Lam T.T.-Y."/>
            <person name="Chang Q."/>
            <person name="Ding S."/>
            <person name="Wang X."/>
            <person name="Zhu J."/>
            <person name="Ruan X."/>
            <person name="Zhao L."/>
            <person name="Wei J."/>
            <person name="Que T."/>
            <person name="Du C."/>
            <person name="Cheng J."/>
            <person name="Dai P."/>
            <person name="Han X."/>
            <person name="Huang E."/>
            <person name="Gao Y."/>
            <person name="Liu J."/>
            <person name="Shao H."/>
            <person name="Ye R."/>
            <person name="Li L."/>
            <person name="Wei W."/>
            <person name="Wang X."/>
            <person name="Wang C."/>
            <person name="Huo Q."/>
            <person name="Li W."/>
            <person name="Guo W."/>
            <person name="Chen H."/>
            <person name="Chen S."/>
            <person name="Zhou L."/>
            <person name="Zhou L."/>
            <person name="Ni X."/>
            <person name="Tian J."/>
            <person name="Zhou Y."/>
            <person name="Sheng Y."/>
            <person name="Liu T."/>
            <person name="Pan Y."/>
            <person name="Xia L."/>
            <person name="Li J."/>
            <person name="Zhao F."/>
            <person name="Cao W."/>
        </authorList>
    </citation>
    <scope>NUCLEOTIDE SEQUENCE</scope>
    <source>
        <strain evidence="2">Rsan-2018</strain>
        <tissue evidence="2">Larvae</tissue>
    </source>
</reference>
<evidence type="ECO:0000256" key="1">
    <source>
        <dbReference type="SAM" id="MobiDB-lite"/>
    </source>
</evidence>
<organism evidence="2 3">
    <name type="scientific">Rhipicephalus sanguineus</name>
    <name type="common">Brown dog tick</name>
    <name type="synonym">Ixodes sanguineus</name>
    <dbReference type="NCBI Taxonomy" id="34632"/>
    <lineage>
        <taxon>Eukaryota</taxon>
        <taxon>Metazoa</taxon>
        <taxon>Ecdysozoa</taxon>
        <taxon>Arthropoda</taxon>
        <taxon>Chelicerata</taxon>
        <taxon>Arachnida</taxon>
        <taxon>Acari</taxon>
        <taxon>Parasitiformes</taxon>
        <taxon>Ixodida</taxon>
        <taxon>Ixodoidea</taxon>
        <taxon>Ixodidae</taxon>
        <taxon>Rhipicephalinae</taxon>
        <taxon>Rhipicephalus</taxon>
        <taxon>Rhipicephalus</taxon>
    </lineage>
</organism>
<dbReference type="VEuPathDB" id="VectorBase:RSAN_031632"/>
<dbReference type="Proteomes" id="UP000821837">
    <property type="component" value="Unassembled WGS sequence"/>
</dbReference>